<evidence type="ECO:0000256" key="1">
    <source>
        <dbReference type="SAM" id="SignalP"/>
    </source>
</evidence>
<name>A0A1I0PX44_9FLAO</name>
<evidence type="ECO:0000313" key="2">
    <source>
        <dbReference type="EMBL" id="SEW18720.1"/>
    </source>
</evidence>
<keyword evidence="3" id="KW-1185">Reference proteome</keyword>
<dbReference type="GO" id="GO:0008061">
    <property type="term" value="F:chitin binding"/>
    <property type="evidence" value="ECO:0007669"/>
    <property type="project" value="InterPro"/>
</dbReference>
<proteinExistence type="predicted"/>
<dbReference type="OrthoDB" id="1272410at2"/>
<protein>
    <submittedName>
        <fullName evidence="2">Chitin binding Peritrophin-A domain-containing protein</fullName>
    </submittedName>
</protein>
<dbReference type="Proteomes" id="UP000199469">
    <property type="component" value="Unassembled WGS sequence"/>
</dbReference>
<dbReference type="EMBL" id="FOIU01000001">
    <property type="protein sequence ID" value="SEW18720.1"/>
    <property type="molecule type" value="Genomic_DNA"/>
</dbReference>
<feature type="chain" id="PRO_5011761229" evidence="1">
    <location>
        <begin position="19"/>
        <end position="610"/>
    </location>
</feature>
<keyword evidence="1" id="KW-0732">Signal</keyword>
<gene>
    <name evidence="2" type="ORF">SAMN05421841_1475</name>
</gene>
<dbReference type="STRING" id="356305.SAMN05421841_1475"/>
<dbReference type="InterPro" id="IPR036508">
    <property type="entry name" value="Chitin-bd_dom_sf"/>
</dbReference>
<organism evidence="2 3">
    <name type="scientific">Chryseobacterium wanjuense</name>
    <dbReference type="NCBI Taxonomy" id="356305"/>
    <lineage>
        <taxon>Bacteria</taxon>
        <taxon>Pseudomonadati</taxon>
        <taxon>Bacteroidota</taxon>
        <taxon>Flavobacteriia</taxon>
        <taxon>Flavobacteriales</taxon>
        <taxon>Weeksellaceae</taxon>
        <taxon>Chryseobacterium group</taxon>
        <taxon>Chryseobacterium</taxon>
    </lineage>
</organism>
<dbReference type="SUPFAM" id="SSF57625">
    <property type="entry name" value="Invertebrate chitin-binding proteins"/>
    <property type="match status" value="1"/>
</dbReference>
<dbReference type="RefSeq" id="WP_089791342.1">
    <property type="nucleotide sequence ID" value="NZ_FOIU01000001.1"/>
</dbReference>
<evidence type="ECO:0000313" key="3">
    <source>
        <dbReference type="Proteomes" id="UP000199469"/>
    </source>
</evidence>
<feature type="signal peptide" evidence="1">
    <location>
        <begin position="1"/>
        <end position="18"/>
    </location>
</feature>
<sequence length="610" mass="62274">MKKNVLLLLALFPLFAAAQVGVNTADPAATLDVVAKNATGTTTNVDGLTVPKVDRERAQSMAGTPVSTLIYVDNVSTGSTIGSTVNVDKVGFYYFDGSVWVKFSNTSIDSANIYNTNGILTGNRIVSQEGNTLAFTGSAENAFSVDGNTFSVDAANNRIGIGIINPTEKLDILGNTRIRELQNGQNFDDFSRLVVAKTDGTLGYAQNSNVSFQSFQLRIPPHNSTVVDFTNHANTAYDADNWWVISKSSVAPGTNTPARMTIVYEYQGGAFPDPAQIFPQLTAGNNSSYPDVFAPAFINLATVGGKTRLTVSVARADHSGLQWGGTFLLNVLLGVKGAISAPPAPGTISALNCAGATHNGTLTANSSASGVSSVISYTGGNGGFYNSQSISSTGVTGLTATLSGGNFATGSGNLTYTITGTPSAAGTASFAITIGGRSCTITRTVGAPVAGAIASLNCAGATHNGTLSAGVAASGVNSVISYTGGNGGTHAAQSVTSTGVTGLTATVSAGSFANGNGTLTYTITGTPSGSGTASFAINIGGKTCTITRTVTASVLPACTAEGYYANPNDPHQYYRCVQQSTQFIRYQYTCPNGNIYVAAPNGAQGKCVAP</sequence>
<accession>A0A1I0PX44</accession>
<dbReference type="Gene3D" id="2.170.140.10">
    <property type="entry name" value="Chitin binding domain"/>
    <property type="match status" value="1"/>
</dbReference>
<dbReference type="AlphaFoldDB" id="A0A1I0PX44"/>
<reference evidence="3" key="1">
    <citation type="submission" date="2016-10" db="EMBL/GenBank/DDBJ databases">
        <authorList>
            <person name="Varghese N."/>
            <person name="Submissions S."/>
        </authorList>
    </citation>
    <scope>NUCLEOTIDE SEQUENCE [LARGE SCALE GENOMIC DNA]</scope>
    <source>
        <strain evidence="3">DSM 17724</strain>
    </source>
</reference>